<dbReference type="AlphaFoldDB" id="A0A556QR93"/>
<dbReference type="OrthoDB" id="9796786at2"/>
<gene>
    <name evidence="1" type="ORF">FPL22_07640</name>
</gene>
<protein>
    <submittedName>
        <fullName evidence="1">Uncharacterized protein</fullName>
    </submittedName>
</protein>
<reference evidence="1 2" key="1">
    <citation type="submission" date="2019-07" db="EMBL/GenBank/DDBJ databases">
        <title>Description of 53C-WASEF.</title>
        <authorList>
            <person name="Pitt A."/>
            <person name="Hahn M.W."/>
        </authorList>
    </citation>
    <scope>NUCLEOTIDE SEQUENCE [LARGE SCALE GENOMIC DNA]</scope>
    <source>
        <strain evidence="1 2">53C-WASEF</strain>
    </source>
</reference>
<organism evidence="1 2">
    <name type="scientific">Rariglobus hedericola</name>
    <dbReference type="NCBI Taxonomy" id="2597822"/>
    <lineage>
        <taxon>Bacteria</taxon>
        <taxon>Pseudomonadati</taxon>
        <taxon>Verrucomicrobiota</taxon>
        <taxon>Opitutia</taxon>
        <taxon>Opitutales</taxon>
        <taxon>Opitutaceae</taxon>
        <taxon>Rariglobus</taxon>
    </lineage>
</organism>
<keyword evidence="2" id="KW-1185">Reference proteome</keyword>
<dbReference type="Proteomes" id="UP000315648">
    <property type="component" value="Unassembled WGS sequence"/>
</dbReference>
<evidence type="ECO:0000313" key="1">
    <source>
        <dbReference type="EMBL" id="TSJ79157.1"/>
    </source>
</evidence>
<sequence>MQAPNVIGYVRCSEAGDVIEQEGNEVDVLANVIVYFQQIAVLIGESFGLEHFHEAQIQGKSLTVVCIPLNNEVVGVILNSRARVNEIVTQMRVILNIS</sequence>
<accession>A0A556QR93</accession>
<dbReference type="RefSeq" id="WP_144229499.1">
    <property type="nucleotide sequence ID" value="NZ_CBCRVV010000027.1"/>
</dbReference>
<proteinExistence type="predicted"/>
<name>A0A556QR93_9BACT</name>
<evidence type="ECO:0000313" key="2">
    <source>
        <dbReference type="Proteomes" id="UP000315648"/>
    </source>
</evidence>
<dbReference type="EMBL" id="VMBG01000001">
    <property type="protein sequence ID" value="TSJ79157.1"/>
    <property type="molecule type" value="Genomic_DNA"/>
</dbReference>
<comment type="caution">
    <text evidence="1">The sequence shown here is derived from an EMBL/GenBank/DDBJ whole genome shotgun (WGS) entry which is preliminary data.</text>
</comment>